<comment type="caution">
    <text evidence="2">The sequence shown here is derived from an EMBL/GenBank/DDBJ whole genome shotgun (WGS) entry which is preliminary data.</text>
</comment>
<dbReference type="Pfam" id="PF12728">
    <property type="entry name" value="HTH_17"/>
    <property type="match status" value="1"/>
</dbReference>
<dbReference type="RefSeq" id="WP_146602575.1">
    <property type="nucleotide sequence ID" value="NZ_SJPY01000011.1"/>
</dbReference>
<dbReference type="Proteomes" id="UP000315471">
    <property type="component" value="Unassembled WGS sequence"/>
</dbReference>
<dbReference type="PROSITE" id="PS51094">
    <property type="entry name" value="PTS_EIIA_TYPE_2"/>
    <property type="match status" value="1"/>
</dbReference>
<name>A0A5C6DBI6_9BACT</name>
<dbReference type="Gene3D" id="3.40.930.10">
    <property type="entry name" value="Mannitol-specific EII, Chain A"/>
    <property type="match status" value="1"/>
</dbReference>
<dbReference type="AlphaFoldDB" id="A0A5C6DBI6"/>
<dbReference type="EMBL" id="SJPY01000011">
    <property type="protein sequence ID" value="TWU34543.1"/>
    <property type="molecule type" value="Genomic_DNA"/>
</dbReference>
<evidence type="ECO:0000259" key="1">
    <source>
        <dbReference type="PROSITE" id="PS51094"/>
    </source>
</evidence>
<dbReference type="InterPro" id="IPR041657">
    <property type="entry name" value="HTH_17"/>
</dbReference>
<keyword evidence="3" id="KW-1185">Reference proteome</keyword>
<dbReference type="InterPro" id="IPR002178">
    <property type="entry name" value="PTS_EIIA_type-2_dom"/>
</dbReference>
<dbReference type="PANTHER" id="PTHR47738:SF1">
    <property type="entry name" value="NITROGEN REGULATORY PROTEIN"/>
    <property type="match status" value="1"/>
</dbReference>
<dbReference type="InterPro" id="IPR016152">
    <property type="entry name" value="PTrfase/Anion_transptr"/>
</dbReference>
<gene>
    <name evidence="2" type="primary">ptsN</name>
    <name evidence="2" type="ORF">Q31b_54970</name>
</gene>
<dbReference type="Pfam" id="PF00359">
    <property type="entry name" value="PTS_EIIA_2"/>
    <property type="match status" value="1"/>
</dbReference>
<accession>A0A5C6DBI6</accession>
<evidence type="ECO:0000313" key="3">
    <source>
        <dbReference type="Proteomes" id="UP000315471"/>
    </source>
</evidence>
<organism evidence="2 3">
    <name type="scientific">Novipirellula aureliae</name>
    <dbReference type="NCBI Taxonomy" id="2527966"/>
    <lineage>
        <taxon>Bacteria</taxon>
        <taxon>Pseudomonadati</taxon>
        <taxon>Planctomycetota</taxon>
        <taxon>Planctomycetia</taxon>
        <taxon>Pirellulales</taxon>
        <taxon>Pirellulaceae</taxon>
        <taxon>Novipirellula</taxon>
    </lineage>
</organism>
<proteinExistence type="predicted"/>
<evidence type="ECO:0000313" key="2">
    <source>
        <dbReference type="EMBL" id="TWU34543.1"/>
    </source>
</evidence>
<feature type="domain" description="PTS EIIA type-2" evidence="1">
    <location>
        <begin position="76"/>
        <end position="220"/>
    </location>
</feature>
<sequence length="227" mass="24485">MELSLHQVAKIFRVSETQIIGWINSKNLPAELVSDQYRFHRADLLEWAAVANRSFDPSIYSEVNGDLTPAGTHLADALERGGILVDVSGKGIRDVLSNAIDGLPIPASIGHDDLIELLLARESVGSTALGDGIAVPHPRKPTLVSVPSAMVRLCYLSQPLAMKSPDGIPVDKLFLMICPTVHEHLQLLARLGALLQNESVGQALRDKVAGGEMFKILREAGQEFVAA</sequence>
<keyword evidence="2" id="KW-0808">Transferase</keyword>
<reference evidence="2 3" key="1">
    <citation type="submission" date="2019-02" db="EMBL/GenBank/DDBJ databases">
        <title>Deep-cultivation of Planctomycetes and their phenomic and genomic characterization uncovers novel biology.</title>
        <authorList>
            <person name="Wiegand S."/>
            <person name="Jogler M."/>
            <person name="Boedeker C."/>
            <person name="Pinto D."/>
            <person name="Vollmers J."/>
            <person name="Rivas-Marin E."/>
            <person name="Kohn T."/>
            <person name="Peeters S.H."/>
            <person name="Heuer A."/>
            <person name="Rast P."/>
            <person name="Oberbeckmann S."/>
            <person name="Bunk B."/>
            <person name="Jeske O."/>
            <person name="Meyerdierks A."/>
            <person name="Storesund J.E."/>
            <person name="Kallscheuer N."/>
            <person name="Luecker S."/>
            <person name="Lage O.M."/>
            <person name="Pohl T."/>
            <person name="Merkel B.J."/>
            <person name="Hornburger P."/>
            <person name="Mueller R.-W."/>
            <person name="Bruemmer F."/>
            <person name="Labrenz M."/>
            <person name="Spormann A.M."/>
            <person name="Op Den Camp H."/>
            <person name="Overmann J."/>
            <person name="Amann R."/>
            <person name="Jetten M.S.M."/>
            <person name="Mascher T."/>
            <person name="Medema M.H."/>
            <person name="Devos D.P."/>
            <person name="Kaster A.-K."/>
            <person name="Ovreas L."/>
            <person name="Rohde M."/>
            <person name="Galperin M.Y."/>
            <person name="Jogler C."/>
        </authorList>
    </citation>
    <scope>NUCLEOTIDE SEQUENCE [LARGE SCALE GENOMIC DNA]</scope>
    <source>
        <strain evidence="2 3">Q31b</strain>
    </source>
</reference>
<dbReference type="GO" id="GO:0016740">
    <property type="term" value="F:transferase activity"/>
    <property type="evidence" value="ECO:0007669"/>
    <property type="project" value="UniProtKB-KW"/>
</dbReference>
<dbReference type="PANTHER" id="PTHR47738">
    <property type="entry name" value="PTS SYSTEM FRUCTOSE-LIKE EIIA COMPONENT-RELATED"/>
    <property type="match status" value="1"/>
</dbReference>
<dbReference type="OrthoDB" id="289331at2"/>
<dbReference type="EC" id="2.7.1.-" evidence="2"/>
<protein>
    <submittedName>
        <fullName evidence="2">Nitrogen regulatory protein</fullName>
        <ecNumber evidence="2">2.7.1.-</ecNumber>
    </submittedName>
</protein>
<dbReference type="InterPro" id="IPR051541">
    <property type="entry name" value="PTS_SugarTrans_NitroReg"/>
</dbReference>
<dbReference type="SUPFAM" id="SSF55804">
    <property type="entry name" value="Phoshotransferase/anion transport protein"/>
    <property type="match status" value="1"/>
</dbReference>
<dbReference type="GO" id="GO:0030295">
    <property type="term" value="F:protein kinase activator activity"/>
    <property type="evidence" value="ECO:0007669"/>
    <property type="project" value="TreeGrafter"/>
</dbReference>